<dbReference type="GeneID" id="28901351"/>
<feature type="compositionally biased region" description="Basic and acidic residues" evidence="8">
    <location>
        <begin position="415"/>
        <end position="432"/>
    </location>
</feature>
<keyword evidence="5" id="KW-0963">Cytoplasm</keyword>
<accession>A0A165FR88</accession>
<evidence type="ECO:0000313" key="9">
    <source>
        <dbReference type="EMBL" id="KZF21283.1"/>
    </source>
</evidence>
<evidence type="ECO:0000256" key="8">
    <source>
        <dbReference type="SAM" id="MobiDB-lite"/>
    </source>
</evidence>
<evidence type="ECO:0000256" key="6">
    <source>
        <dbReference type="RuleBase" id="RU003783"/>
    </source>
</evidence>
<dbReference type="NCBIfam" id="TIGR00174">
    <property type="entry name" value="miaA"/>
    <property type="match status" value="1"/>
</dbReference>
<feature type="region of interest" description="Disordered" evidence="8">
    <location>
        <begin position="204"/>
        <end position="232"/>
    </location>
</feature>
<feature type="region of interest" description="Disordered" evidence="8">
    <location>
        <begin position="415"/>
        <end position="445"/>
    </location>
</feature>
<dbReference type="PANTHER" id="PTHR11088:SF89">
    <property type="entry name" value="TRNA DIMETHYLALLYLTRANSFERASE"/>
    <property type="match status" value="1"/>
</dbReference>
<dbReference type="RefSeq" id="XP_018186838.1">
    <property type="nucleotide sequence ID" value="XM_018336214.1"/>
</dbReference>
<gene>
    <name evidence="9" type="ORF">L228DRAFT_284337</name>
</gene>
<name>A0A165FR88_XYLHT</name>
<dbReference type="EC" id="2.5.1.75" evidence="5 6"/>
<dbReference type="GO" id="GO:0005739">
    <property type="term" value="C:mitochondrion"/>
    <property type="evidence" value="ECO:0007669"/>
    <property type="project" value="TreeGrafter"/>
</dbReference>
<comment type="similarity">
    <text evidence="1 5 7">Belongs to the IPP transferase family.</text>
</comment>
<evidence type="ECO:0000256" key="3">
    <source>
        <dbReference type="ARBA" id="ARBA00022741"/>
    </source>
</evidence>
<keyword evidence="4 5" id="KW-0067">ATP-binding</keyword>
<dbReference type="InParanoid" id="A0A165FR88"/>
<dbReference type="OrthoDB" id="775260at2759"/>
<evidence type="ECO:0000256" key="1">
    <source>
        <dbReference type="ARBA" id="ARBA00005842"/>
    </source>
</evidence>
<evidence type="ECO:0000256" key="5">
    <source>
        <dbReference type="PIRNR" id="PIRNR039110"/>
    </source>
</evidence>
<evidence type="ECO:0000313" key="10">
    <source>
        <dbReference type="Proteomes" id="UP000076632"/>
    </source>
</evidence>
<dbReference type="HAMAP" id="MF_00185">
    <property type="entry name" value="IPP_trans"/>
    <property type="match status" value="1"/>
</dbReference>
<keyword evidence="5 6" id="KW-0819">tRNA processing</keyword>
<dbReference type="Proteomes" id="UP000076632">
    <property type="component" value="Unassembled WGS sequence"/>
</dbReference>
<protein>
    <recommendedName>
        <fullName evidence="5 6">tRNA dimethylallyltransferase</fullName>
        <ecNumber evidence="5 6">2.5.1.75</ecNumber>
    </recommendedName>
</protein>
<dbReference type="AlphaFoldDB" id="A0A165FR88"/>
<dbReference type="STRING" id="1328760.A0A165FR88"/>
<dbReference type="SUPFAM" id="SSF52540">
    <property type="entry name" value="P-loop containing nucleoside triphosphate hydrolases"/>
    <property type="match status" value="1"/>
</dbReference>
<dbReference type="OMA" id="WGLHLKS"/>
<evidence type="ECO:0000256" key="4">
    <source>
        <dbReference type="ARBA" id="ARBA00022840"/>
    </source>
</evidence>
<sequence length="445" mass="49562">MFRALSSCLRPVKMIRPPPRDPIVAVIGATGTGKSELAVEIALKYNGEIINGDAMQMYDGLPIITNKATTEERRGVPHHLLGCIGLHETTWSVGDFTKKALSVIQDIRSRGRLPILVGGTHYYTQSLLFQDALTGQEDESTGVEISKSSSESDTLSGVTTADLLTRLREVDPVMADRWHPNDRRKIQRSLEIWYQTGQRASDIYEQQKRSKAMASTTSVDDSPKGGEEDQAWESNSGLRFPTLFLWPYADSEVLKSRLDSRVDKMLAGGLLDEVKELDTFLCRRQDEGLSTDKTRGIWVSIGYKEFVSYVEALRSSGDSKDLETLKQTGIEQTKAATRQYAKRQIRWIRIKLLHALADASMTSNLFLLDGSDLGHWSENVVRPGLELTGKFLNGGALPAPTELTPAAQDMLAPKRDFDMSNRRDKWAKREASAAHMADVSQARSE</sequence>
<dbReference type="InterPro" id="IPR018022">
    <property type="entry name" value="IPT"/>
</dbReference>
<evidence type="ECO:0000256" key="7">
    <source>
        <dbReference type="RuleBase" id="RU003785"/>
    </source>
</evidence>
<dbReference type="GO" id="GO:0005524">
    <property type="term" value="F:ATP binding"/>
    <property type="evidence" value="ECO:0007669"/>
    <property type="project" value="UniProtKB-UniRule"/>
</dbReference>
<dbReference type="PANTHER" id="PTHR11088">
    <property type="entry name" value="TRNA DIMETHYLALLYLTRANSFERASE"/>
    <property type="match status" value="1"/>
</dbReference>
<reference evidence="9 10" key="1">
    <citation type="journal article" date="2016" name="Fungal Biol.">
        <title>The genome of Xylona heveae provides a window into fungal endophytism.</title>
        <authorList>
            <person name="Gazis R."/>
            <person name="Kuo A."/>
            <person name="Riley R."/>
            <person name="LaButti K."/>
            <person name="Lipzen A."/>
            <person name="Lin J."/>
            <person name="Amirebrahimi M."/>
            <person name="Hesse C.N."/>
            <person name="Spatafora J.W."/>
            <person name="Henrissat B."/>
            <person name="Hainaut M."/>
            <person name="Grigoriev I.V."/>
            <person name="Hibbett D.S."/>
        </authorList>
    </citation>
    <scope>NUCLEOTIDE SEQUENCE [LARGE SCALE GENOMIC DNA]</scope>
    <source>
        <strain evidence="9 10">TC161</strain>
    </source>
</reference>
<proteinExistence type="inferred from homology"/>
<dbReference type="GO" id="GO:0052381">
    <property type="term" value="F:tRNA dimethylallyltransferase activity"/>
    <property type="evidence" value="ECO:0007669"/>
    <property type="project" value="UniProtKB-UniRule"/>
</dbReference>
<dbReference type="InterPro" id="IPR030666">
    <property type="entry name" value="IPP_transferase_euk"/>
</dbReference>
<dbReference type="EMBL" id="KV407461">
    <property type="protein sequence ID" value="KZF21283.1"/>
    <property type="molecule type" value="Genomic_DNA"/>
</dbReference>
<dbReference type="InterPro" id="IPR039657">
    <property type="entry name" value="Dimethylallyltransferase"/>
</dbReference>
<comment type="function">
    <text evidence="5">Catalyzes the transfer of a dimethylallyl group onto the adenine at position 37.</text>
</comment>
<dbReference type="FunCoup" id="A0A165FR88">
    <property type="interactions" value="942"/>
</dbReference>
<keyword evidence="10" id="KW-1185">Reference proteome</keyword>
<dbReference type="GO" id="GO:0006400">
    <property type="term" value="P:tRNA modification"/>
    <property type="evidence" value="ECO:0007669"/>
    <property type="project" value="TreeGrafter"/>
</dbReference>
<dbReference type="Gene3D" id="3.40.50.300">
    <property type="entry name" value="P-loop containing nucleotide triphosphate hydrolases"/>
    <property type="match status" value="1"/>
</dbReference>
<keyword evidence="3 5" id="KW-0547">Nucleotide-binding</keyword>
<dbReference type="InterPro" id="IPR027417">
    <property type="entry name" value="P-loop_NTPase"/>
</dbReference>
<dbReference type="Pfam" id="PF01715">
    <property type="entry name" value="IPPT"/>
    <property type="match status" value="1"/>
</dbReference>
<organism evidence="9 10">
    <name type="scientific">Xylona heveae (strain CBS 132557 / TC161)</name>
    <dbReference type="NCBI Taxonomy" id="1328760"/>
    <lineage>
        <taxon>Eukaryota</taxon>
        <taxon>Fungi</taxon>
        <taxon>Dikarya</taxon>
        <taxon>Ascomycota</taxon>
        <taxon>Pezizomycotina</taxon>
        <taxon>Xylonomycetes</taxon>
        <taxon>Xylonales</taxon>
        <taxon>Xylonaceae</taxon>
        <taxon>Xylona</taxon>
    </lineage>
</organism>
<comment type="catalytic activity">
    <reaction evidence="5 6">
        <text>adenosine(37) in tRNA + dimethylallyl diphosphate = N(6)-dimethylallyladenosine(37) in tRNA + diphosphate</text>
        <dbReference type="Rhea" id="RHEA:26482"/>
        <dbReference type="Rhea" id="RHEA-COMP:10162"/>
        <dbReference type="Rhea" id="RHEA-COMP:10375"/>
        <dbReference type="ChEBI" id="CHEBI:33019"/>
        <dbReference type="ChEBI" id="CHEBI:57623"/>
        <dbReference type="ChEBI" id="CHEBI:74411"/>
        <dbReference type="ChEBI" id="CHEBI:74415"/>
        <dbReference type="EC" id="2.5.1.75"/>
    </reaction>
</comment>
<keyword evidence="2 5" id="KW-0808">Transferase</keyword>
<evidence type="ECO:0000256" key="2">
    <source>
        <dbReference type="ARBA" id="ARBA00022679"/>
    </source>
</evidence>
<dbReference type="PIRSF" id="PIRSF039110">
    <property type="entry name" value="IPP_transferase"/>
    <property type="match status" value="1"/>
</dbReference>
<dbReference type="Gene3D" id="1.10.20.140">
    <property type="match status" value="1"/>
</dbReference>